<evidence type="ECO:0000313" key="3">
    <source>
        <dbReference type="Proteomes" id="UP000502260"/>
    </source>
</evidence>
<dbReference type="AlphaFoldDB" id="A0A6F8VAY2"/>
<feature type="transmembrane region" description="Helical" evidence="1">
    <location>
        <begin position="6"/>
        <end position="26"/>
    </location>
</feature>
<proteinExistence type="predicted"/>
<protein>
    <submittedName>
        <fullName evidence="2">Uncharacterized protein</fullName>
    </submittedName>
</protein>
<organism evidence="2 3">
    <name type="scientific">Sulfurimicrobium lacus</name>
    <dbReference type="NCBI Taxonomy" id="2715678"/>
    <lineage>
        <taxon>Bacteria</taxon>
        <taxon>Pseudomonadati</taxon>
        <taxon>Pseudomonadota</taxon>
        <taxon>Betaproteobacteria</taxon>
        <taxon>Nitrosomonadales</taxon>
        <taxon>Sulfuricellaceae</taxon>
        <taxon>Sulfurimicrobium</taxon>
    </lineage>
</organism>
<evidence type="ECO:0000313" key="2">
    <source>
        <dbReference type="EMBL" id="BCB26490.1"/>
    </source>
</evidence>
<gene>
    <name evidence="2" type="ORF">SKTS_13760</name>
</gene>
<dbReference type="KEGG" id="slac:SKTS_13760"/>
<keyword evidence="3" id="KW-1185">Reference proteome</keyword>
<sequence length="76" mass="8110">MKLTTMFGFGLGLIYVVSYVIPSMMLGARLETDANQCQTDIVRAVNSHSFTGHVSKVSEACAKTESAASIARGLAR</sequence>
<keyword evidence="1" id="KW-0472">Membrane</keyword>
<name>A0A6F8VAY2_9PROT</name>
<dbReference type="Proteomes" id="UP000502260">
    <property type="component" value="Chromosome"/>
</dbReference>
<reference evidence="3" key="1">
    <citation type="submission" date="2020-03" db="EMBL/GenBank/DDBJ databases">
        <title>Complete genome sequence of sulfur-oxidizing bacterium skT11.</title>
        <authorList>
            <person name="Kanda M."/>
            <person name="Kojima H."/>
            <person name="Fukui M."/>
        </authorList>
    </citation>
    <scope>NUCLEOTIDE SEQUENCE [LARGE SCALE GENOMIC DNA]</scope>
    <source>
        <strain evidence="3">skT11</strain>
    </source>
</reference>
<keyword evidence="1" id="KW-0812">Transmembrane</keyword>
<accession>A0A6F8VAY2</accession>
<keyword evidence="1" id="KW-1133">Transmembrane helix</keyword>
<evidence type="ECO:0000256" key="1">
    <source>
        <dbReference type="SAM" id="Phobius"/>
    </source>
</evidence>
<dbReference type="EMBL" id="AP022853">
    <property type="protein sequence ID" value="BCB26490.1"/>
    <property type="molecule type" value="Genomic_DNA"/>
</dbReference>